<dbReference type="GO" id="GO:0008936">
    <property type="term" value="F:nicotinamidase activity"/>
    <property type="evidence" value="ECO:0007669"/>
    <property type="project" value="UniProtKB-EC"/>
</dbReference>
<keyword evidence="3" id="KW-0479">Metal-binding</keyword>
<protein>
    <recommendedName>
        <fullName evidence="6">nicotinamidase</fullName>
        <ecNumber evidence="6">3.5.1.19</ecNumber>
    </recommendedName>
    <alternativeName>
        <fullName evidence="7">Nicotinamide deamidase</fullName>
    </alternativeName>
</protein>
<dbReference type="Gene3D" id="3.40.50.850">
    <property type="entry name" value="Isochorismatase-like"/>
    <property type="match status" value="1"/>
</dbReference>
<dbReference type="GO" id="GO:0046872">
    <property type="term" value="F:metal ion binding"/>
    <property type="evidence" value="ECO:0007669"/>
    <property type="project" value="UniProtKB-KW"/>
</dbReference>
<evidence type="ECO:0000256" key="1">
    <source>
        <dbReference type="ARBA" id="ARBA00006336"/>
    </source>
</evidence>
<evidence type="ECO:0000313" key="10">
    <source>
        <dbReference type="Proteomes" id="UP000799439"/>
    </source>
</evidence>
<evidence type="ECO:0000256" key="4">
    <source>
        <dbReference type="ARBA" id="ARBA00022801"/>
    </source>
</evidence>
<evidence type="ECO:0000313" key="9">
    <source>
        <dbReference type="EMBL" id="KAF2151647.1"/>
    </source>
</evidence>
<gene>
    <name evidence="9" type="ORF">K461DRAFT_226829</name>
</gene>
<comment type="caution">
    <text evidence="9">The sequence shown here is derived from an EMBL/GenBank/DDBJ whole genome shotgun (WGS) entry which is preliminary data.</text>
</comment>
<evidence type="ECO:0000256" key="6">
    <source>
        <dbReference type="ARBA" id="ARBA00039017"/>
    </source>
</evidence>
<evidence type="ECO:0000256" key="3">
    <source>
        <dbReference type="ARBA" id="ARBA00022723"/>
    </source>
</evidence>
<dbReference type="InterPro" id="IPR052347">
    <property type="entry name" value="Isochorismatase_Nicotinamidase"/>
</dbReference>
<reference evidence="9" key="1">
    <citation type="journal article" date="2020" name="Stud. Mycol.">
        <title>101 Dothideomycetes genomes: a test case for predicting lifestyles and emergence of pathogens.</title>
        <authorList>
            <person name="Haridas S."/>
            <person name="Albert R."/>
            <person name="Binder M."/>
            <person name="Bloem J."/>
            <person name="Labutti K."/>
            <person name="Salamov A."/>
            <person name="Andreopoulos B."/>
            <person name="Baker S."/>
            <person name="Barry K."/>
            <person name="Bills G."/>
            <person name="Bluhm B."/>
            <person name="Cannon C."/>
            <person name="Castanera R."/>
            <person name="Culley D."/>
            <person name="Daum C."/>
            <person name="Ezra D."/>
            <person name="Gonzalez J."/>
            <person name="Henrissat B."/>
            <person name="Kuo A."/>
            <person name="Liang C."/>
            <person name="Lipzen A."/>
            <person name="Lutzoni F."/>
            <person name="Magnuson J."/>
            <person name="Mondo S."/>
            <person name="Nolan M."/>
            <person name="Ohm R."/>
            <person name="Pangilinan J."/>
            <person name="Park H.-J."/>
            <person name="Ramirez L."/>
            <person name="Alfaro M."/>
            <person name="Sun H."/>
            <person name="Tritt A."/>
            <person name="Yoshinaga Y."/>
            <person name="Zwiers L.-H."/>
            <person name="Turgeon B."/>
            <person name="Goodwin S."/>
            <person name="Spatafora J."/>
            <person name="Crous P."/>
            <person name="Grigoriev I."/>
        </authorList>
    </citation>
    <scope>NUCLEOTIDE SEQUENCE</scope>
    <source>
        <strain evidence="9">CBS 260.36</strain>
    </source>
</reference>
<dbReference type="Proteomes" id="UP000799439">
    <property type="component" value="Unassembled WGS sequence"/>
</dbReference>
<keyword evidence="4 9" id="KW-0378">Hydrolase</keyword>
<comment type="pathway">
    <text evidence="5">Cofactor biosynthesis; nicotinate biosynthesis; nicotinate from nicotinamide: step 1/1.</text>
</comment>
<dbReference type="OrthoDB" id="3341310at2759"/>
<dbReference type="PANTHER" id="PTHR11080">
    <property type="entry name" value="PYRAZINAMIDASE/NICOTINAMIDASE"/>
    <property type="match status" value="1"/>
</dbReference>
<dbReference type="PANTHER" id="PTHR11080:SF2">
    <property type="entry name" value="LD05707P"/>
    <property type="match status" value="1"/>
</dbReference>
<keyword evidence="10" id="KW-1185">Reference proteome</keyword>
<evidence type="ECO:0000259" key="8">
    <source>
        <dbReference type="Pfam" id="PF00857"/>
    </source>
</evidence>
<dbReference type="InterPro" id="IPR000868">
    <property type="entry name" value="Isochorismatase-like_dom"/>
</dbReference>
<feature type="domain" description="Isochorismatase-like" evidence="8">
    <location>
        <begin position="8"/>
        <end position="222"/>
    </location>
</feature>
<dbReference type="Pfam" id="PF00857">
    <property type="entry name" value="Isochorismatase"/>
    <property type="match status" value="1"/>
</dbReference>
<evidence type="ECO:0000256" key="7">
    <source>
        <dbReference type="ARBA" id="ARBA00043224"/>
    </source>
</evidence>
<dbReference type="AlphaFoldDB" id="A0A9P4MG05"/>
<organism evidence="9 10">
    <name type="scientific">Myriangium duriaei CBS 260.36</name>
    <dbReference type="NCBI Taxonomy" id="1168546"/>
    <lineage>
        <taxon>Eukaryota</taxon>
        <taxon>Fungi</taxon>
        <taxon>Dikarya</taxon>
        <taxon>Ascomycota</taxon>
        <taxon>Pezizomycotina</taxon>
        <taxon>Dothideomycetes</taxon>
        <taxon>Dothideomycetidae</taxon>
        <taxon>Myriangiales</taxon>
        <taxon>Myriangiaceae</taxon>
        <taxon>Myriangium</taxon>
    </lineage>
</organism>
<accession>A0A9P4MG05</accession>
<sequence>MSSSFRPALVVVDFQNDFCPPDGALAVDGGRDIAPTINALLGLPFILRIATKDFHPANHVSFASNHPPPHNKPFESVITVQNPDNPDETQEVRLWPVHCVQGTQGSELISEFKASKCDHIIEKAQDARVEMYSAFAAPFSKPQIAVSALTDILKDSGVTHVYTVGLAYDYCVKYTAIDSAKAGFVTYLLKDASKAVHQDDAEAMRAVDEEMRKHGVHIITSDSKEVDRVRSLTSS</sequence>
<proteinExistence type="inferred from homology"/>
<comment type="similarity">
    <text evidence="1">Belongs to the isochorismatase family.</text>
</comment>
<dbReference type="CDD" id="cd01011">
    <property type="entry name" value="nicotinamidase"/>
    <property type="match status" value="1"/>
</dbReference>
<dbReference type="SUPFAM" id="SSF52499">
    <property type="entry name" value="Isochorismatase-like hydrolases"/>
    <property type="match status" value="1"/>
</dbReference>
<evidence type="ECO:0000256" key="2">
    <source>
        <dbReference type="ARBA" id="ARBA00022642"/>
    </source>
</evidence>
<dbReference type="GO" id="GO:0019363">
    <property type="term" value="P:pyridine nucleotide biosynthetic process"/>
    <property type="evidence" value="ECO:0007669"/>
    <property type="project" value="UniProtKB-KW"/>
</dbReference>
<name>A0A9P4MG05_9PEZI</name>
<dbReference type="EC" id="3.5.1.19" evidence="6"/>
<dbReference type="EMBL" id="ML996087">
    <property type="protein sequence ID" value="KAF2151647.1"/>
    <property type="molecule type" value="Genomic_DNA"/>
</dbReference>
<keyword evidence="2" id="KW-0662">Pyridine nucleotide biosynthesis</keyword>
<evidence type="ECO:0000256" key="5">
    <source>
        <dbReference type="ARBA" id="ARBA00037900"/>
    </source>
</evidence>
<dbReference type="InterPro" id="IPR036380">
    <property type="entry name" value="Isochorismatase-like_sf"/>
</dbReference>